<dbReference type="InterPro" id="IPR050143">
    <property type="entry name" value="TRIM/RBCC"/>
</dbReference>
<reference evidence="2" key="5">
    <citation type="submission" date="2025-09" db="UniProtKB">
        <authorList>
            <consortium name="Ensembl"/>
        </authorList>
    </citation>
    <scope>IDENTIFICATION</scope>
</reference>
<evidence type="ECO:0000313" key="3">
    <source>
        <dbReference type="Proteomes" id="UP000314986"/>
    </source>
</evidence>
<dbReference type="InterPro" id="IPR003877">
    <property type="entry name" value="SPRY_dom"/>
</dbReference>
<dbReference type="InterPro" id="IPR043136">
    <property type="entry name" value="B30.2/SPRY_sf"/>
</dbReference>
<evidence type="ECO:0000259" key="1">
    <source>
        <dbReference type="PROSITE" id="PS50188"/>
    </source>
</evidence>
<dbReference type="CDD" id="cd13733">
    <property type="entry name" value="SPRY_PRY_C-I_1"/>
    <property type="match status" value="1"/>
</dbReference>
<dbReference type="Pfam" id="PF00622">
    <property type="entry name" value="SPRY"/>
    <property type="match status" value="1"/>
</dbReference>
<dbReference type="InterPro" id="IPR006574">
    <property type="entry name" value="PRY"/>
</dbReference>
<dbReference type="PROSITE" id="PS50188">
    <property type="entry name" value="B302_SPRY"/>
    <property type="match status" value="1"/>
</dbReference>
<reference evidence="2" key="4">
    <citation type="submission" date="2025-08" db="UniProtKB">
        <authorList>
            <consortium name="Ensembl"/>
        </authorList>
    </citation>
    <scope>IDENTIFICATION</scope>
</reference>
<reference evidence="3" key="2">
    <citation type="journal article" date="2007" name="PLoS Biol.">
        <title>Survey sequencing and comparative analysis of the elephant shark (Callorhinchus milii) genome.</title>
        <authorList>
            <person name="Venkatesh B."/>
            <person name="Kirkness E.F."/>
            <person name="Loh Y.H."/>
            <person name="Halpern A.L."/>
            <person name="Lee A.P."/>
            <person name="Johnson J."/>
            <person name="Dandona N."/>
            <person name="Viswanathan L.D."/>
            <person name="Tay A."/>
            <person name="Venter J.C."/>
            <person name="Strausberg R.L."/>
            <person name="Brenner S."/>
        </authorList>
    </citation>
    <scope>NUCLEOTIDE SEQUENCE [LARGE SCALE GENOMIC DNA]</scope>
</reference>
<reference evidence="3" key="1">
    <citation type="journal article" date="2006" name="Science">
        <title>Ancient noncoding elements conserved in the human genome.</title>
        <authorList>
            <person name="Venkatesh B."/>
            <person name="Kirkness E.F."/>
            <person name="Loh Y.H."/>
            <person name="Halpern A.L."/>
            <person name="Lee A.P."/>
            <person name="Johnson J."/>
            <person name="Dandona N."/>
            <person name="Viswanathan L.D."/>
            <person name="Tay A."/>
            <person name="Venter J.C."/>
            <person name="Strausberg R.L."/>
            <person name="Brenner S."/>
        </authorList>
    </citation>
    <scope>NUCLEOTIDE SEQUENCE [LARGE SCALE GENOMIC DNA]</scope>
</reference>
<dbReference type="AlphaFoldDB" id="A0A4W3JJ78"/>
<dbReference type="SMART" id="SM00589">
    <property type="entry name" value="PRY"/>
    <property type="match status" value="1"/>
</dbReference>
<dbReference type="SUPFAM" id="SSF49899">
    <property type="entry name" value="Concanavalin A-like lectins/glucanases"/>
    <property type="match status" value="1"/>
</dbReference>
<dbReference type="PRINTS" id="PR01407">
    <property type="entry name" value="BUTYPHLNCDUF"/>
</dbReference>
<reference evidence="3" key="3">
    <citation type="journal article" date="2014" name="Nature">
        <title>Elephant shark genome provides unique insights into gnathostome evolution.</title>
        <authorList>
            <consortium name="International Elephant Shark Genome Sequencing Consortium"/>
            <person name="Venkatesh B."/>
            <person name="Lee A.P."/>
            <person name="Ravi V."/>
            <person name="Maurya A.K."/>
            <person name="Lian M.M."/>
            <person name="Swann J.B."/>
            <person name="Ohta Y."/>
            <person name="Flajnik M.F."/>
            <person name="Sutoh Y."/>
            <person name="Kasahara M."/>
            <person name="Hoon S."/>
            <person name="Gangu V."/>
            <person name="Roy S.W."/>
            <person name="Irimia M."/>
            <person name="Korzh V."/>
            <person name="Kondrychyn I."/>
            <person name="Lim Z.W."/>
            <person name="Tay B.H."/>
            <person name="Tohari S."/>
            <person name="Kong K.W."/>
            <person name="Ho S."/>
            <person name="Lorente-Galdos B."/>
            <person name="Quilez J."/>
            <person name="Marques-Bonet T."/>
            <person name="Raney B.J."/>
            <person name="Ingham P.W."/>
            <person name="Tay A."/>
            <person name="Hillier L.W."/>
            <person name="Minx P."/>
            <person name="Boehm T."/>
            <person name="Wilson R.K."/>
            <person name="Brenner S."/>
            <person name="Warren W.C."/>
        </authorList>
    </citation>
    <scope>NUCLEOTIDE SEQUENCE [LARGE SCALE GENOMIC DNA]</scope>
</reference>
<dbReference type="Ensembl" id="ENSCMIT00000040056.1">
    <property type="protein sequence ID" value="ENSCMIP00000039486.1"/>
    <property type="gene ID" value="ENSCMIG00000016552.1"/>
</dbReference>
<organism evidence="2 3">
    <name type="scientific">Callorhinchus milii</name>
    <name type="common">Ghost shark</name>
    <dbReference type="NCBI Taxonomy" id="7868"/>
    <lineage>
        <taxon>Eukaryota</taxon>
        <taxon>Metazoa</taxon>
        <taxon>Chordata</taxon>
        <taxon>Craniata</taxon>
        <taxon>Vertebrata</taxon>
        <taxon>Chondrichthyes</taxon>
        <taxon>Holocephali</taxon>
        <taxon>Chimaeriformes</taxon>
        <taxon>Callorhinchidae</taxon>
        <taxon>Callorhinchus</taxon>
    </lineage>
</organism>
<sequence length="273" mass="31167">MHLLVRFVAGRVFADQRVRFLVLSSISVLLFRRLISRHDGFWVLNLTSTPFCYCRRTANYKCLSLVPSELPLGPFTGPLQYKVWKEMFSLIIPAFMTLDARTAHPHLIVSEDLISVRYSDDFQVLPDTPERFDECVSVLGSQGFTSGRHYWEVQVGNKTKWDLGVARESINRKGSILPSPGTGYWLLGLRNRNEYEARTSPTTLLTQGTNPRKIGVYLDYEGGQVSFYNADNMSHLYTFTETFTEKLYPDFSPCLNEDGKNAEPLRISLAMNN</sequence>
<dbReference type="InParanoid" id="A0A4W3JJ78"/>
<dbReference type="GeneTree" id="ENSGT00940000160707"/>
<dbReference type="SMART" id="SM00449">
    <property type="entry name" value="SPRY"/>
    <property type="match status" value="1"/>
</dbReference>
<protein>
    <recommendedName>
        <fullName evidence="1">B30.2/SPRY domain-containing protein</fullName>
    </recommendedName>
</protein>
<feature type="domain" description="B30.2/SPRY" evidence="1">
    <location>
        <begin position="74"/>
        <end position="273"/>
    </location>
</feature>
<name>A0A4W3JJ78_CALMI</name>
<dbReference type="InterPro" id="IPR013320">
    <property type="entry name" value="ConA-like_dom_sf"/>
</dbReference>
<dbReference type="Pfam" id="PF13765">
    <property type="entry name" value="PRY"/>
    <property type="match status" value="1"/>
</dbReference>
<dbReference type="InterPro" id="IPR001870">
    <property type="entry name" value="B30.2/SPRY"/>
</dbReference>
<accession>A0A4W3JJ78</accession>
<evidence type="ECO:0000313" key="2">
    <source>
        <dbReference type="Ensembl" id="ENSCMIP00000039486.1"/>
    </source>
</evidence>
<dbReference type="PANTHER" id="PTHR24103">
    <property type="entry name" value="E3 UBIQUITIN-PROTEIN LIGASE TRIM"/>
    <property type="match status" value="1"/>
</dbReference>
<dbReference type="InterPro" id="IPR003879">
    <property type="entry name" value="Butyrophylin_SPRY"/>
</dbReference>
<dbReference type="FunFam" id="2.60.120.920:FF:000004">
    <property type="entry name" value="Butyrophilin subfamily 1 member A1"/>
    <property type="match status" value="1"/>
</dbReference>
<dbReference type="OMA" id="KMVCEEM"/>
<keyword evidence="3" id="KW-1185">Reference proteome</keyword>
<dbReference type="Proteomes" id="UP000314986">
    <property type="component" value="Unassembled WGS sequence"/>
</dbReference>
<dbReference type="Gene3D" id="2.60.120.920">
    <property type="match status" value="1"/>
</dbReference>
<proteinExistence type="predicted"/>